<gene>
    <name evidence="5" type="ORF">D3871_28515</name>
</gene>
<feature type="domain" description="Phosphatidic acid phosphatase type 2/haloperoxidase" evidence="4">
    <location>
        <begin position="122"/>
        <end position="238"/>
    </location>
</feature>
<dbReference type="OrthoDB" id="9780507at2"/>
<dbReference type="InterPro" id="IPR036938">
    <property type="entry name" value="PAP2/HPO_sf"/>
</dbReference>
<reference evidence="6" key="1">
    <citation type="submission" date="2018-09" db="EMBL/GenBank/DDBJ databases">
        <authorList>
            <person name="Zhu H."/>
        </authorList>
    </citation>
    <scope>NUCLEOTIDE SEQUENCE [LARGE SCALE GENOMIC DNA]</scope>
    <source>
        <strain evidence="6">K1R23-30</strain>
    </source>
</reference>
<dbReference type="EC" id="3.1.3.2" evidence="1"/>
<proteinExistence type="inferred from homology"/>
<dbReference type="SMART" id="SM00014">
    <property type="entry name" value="acidPPc"/>
    <property type="match status" value="1"/>
</dbReference>
<dbReference type="AlphaFoldDB" id="A0A3A3FGM7"/>
<keyword evidence="6" id="KW-1185">Reference proteome</keyword>
<dbReference type="CDD" id="cd03397">
    <property type="entry name" value="PAP2_acid_phosphatase"/>
    <property type="match status" value="1"/>
</dbReference>
<evidence type="ECO:0000313" key="5">
    <source>
        <dbReference type="EMBL" id="RJF92541.1"/>
    </source>
</evidence>
<dbReference type="EMBL" id="QYUO01000003">
    <property type="protein sequence ID" value="RJF92541.1"/>
    <property type="molecule type" value="Genomic_DNA"/>
</dbReference>
<comment type="caution">
    <text evidence="5">The sequence shown here is derived from an EMBL/GenBank/DDBJ whole genome shotgun (WGS) entry which is preliminary data.</text>
</comment>
<dbReference type="Pfam" id="PF01569">
    <property type="entry name" value="PAP2"/>
    <property type="match status" value="1"/>
</dbReference>
<dbReference type="RefSeq" id="WP_119772468.1">
    <property type="nucleotide sequence ID" value="NZ_QYUO01000003.1"/>
</dbReference>
<dbReference type="InterPro" id="IPR000326">
    <property type="entry name" value="PAP2/HPO"/>
</dbReference>
<accession>A0A3A3FGM7</accession>
<dbReference type="Proteomes" id="UP000265955">
    <property type="component" value="Unassembled WGS sequence"/>
</dbReference>
<dbReference type="Gene3D" id="1.20.144.10">
    <property type="entry name" value="Phosphatidic acid phosphatase type 2/haloperoxidase"/>
    <property type="match status" value="1"/>
</dbReference>
<dbReference type="GO" id="GO:0003993">
    <property type="term" value="F:acid phosphatase activity"/>
    <property type="evidence" value="ECO:0007669"/>
    <property type="project" value="UniProtKB-EC"/>
</dbReference>
<keyword evidence="1" id="KW-0378">Hydrolase</keyword>
<comment type="similarity">
    <text evidence="1">Belongs to the class A bacterial acid phosphatase family.</text>
</comment>
<protein>
    <recommendedName>
        <fullName evidence="1">Acid phosphatase</fullName>
        <ecNumber evidence="1">3.1.3.2</ecNumber>
    </recommendedName>
</protein>
<feature type="region of interest" description="Disordered" evidence="2">
    <location>
        <begin position="258"/>
        <end position="283"/>
    </location>
</feature>
<feature type="signal peptide" evidence="3">
    <location>
        <begin position="1"/>
        <end position="18"/>
    </location>
</feature>
<feature type="chain" id="PRO_5017322590" description="Acid phosphatase" evidence="3">
    <location>
        <begin position="19"/>
        <end position="283"/>
    </location>
</feature>
<dbReference type="SUPFAM" id="SSF48317">
    <property type="entry name" value="Acid phosphatase/Vanadium-dependent haloperoxidase"/>
    <property type="match status" value="1"/>
</dbReference>
<dbReference type="PRINTS" id="PR00483">
    <property type="entry name" value="BACPHPHTASE"/>
</dbReference>
<dbReference type="PIRSF" id="PIRSF000897">
    <property type="entry name" value="Acid_Ptase_ClsA"/>
    <property type="match status" value="1"/>
</dbReference>
<evidence type="ECO:0000256" key="2">
    <source>
        <dbReference type="SAM" id="MobiDB-lite"/>
    </source>
</evidence>
<evidence type="ECO:0000256" key="1">
    <source>
        <dbReference type="PIRNR" id="PIRNR000897"/>
    </source>
</evidence>
<dbReference type="GO" id="GO:0030288">
    <property type="term" value="C:outer membrane-bounded periplasmic space"/>
    <property type="evidence" value="ECO:0007669"/>
    <property type="project" value="InterPro"/>
</dbReference>
<evidence type="ECO:0000256" key="3">
    <source>
        <dbReference type="SAM" id="SignalP"/>
    </source>
</evidence>
<dbReference type="InterPro" id="IPR001011">
    <property type="entry name" value="Acid_Pase_classA_bac"/>
</dbReference>
<evidence type="ECO:0000313" key="6">
    <source>
        <dbReference type="Proteomes" id="UP000265955"/>
    </source>
</evidence>
<comment type="catalytic activity">
    <reaction evidence="1">
        <text>a phosphate monoester + H2O = an alcohol + phosphate</text>
        <dbReference type="Rhea" id="RHEA:15017"/>
        <dbReference type="ChEBI" id="CHEBI:15377"/>
        <dbReference type="ChEBI" id="CHEBI:30879"/>
        <dbReference type="ChEBI" id="CHEBI:43474"/>
        <dbReference type="ChEBI" id="CHEBI:67140"/>
        <dbReference type="EC" id="3.1.3.2"/>
    </reaction>
</comment>
<name>A0A3A3FGM7_9BURK</name>
<keyword evidence="3" id="KW-0732">Signal</keyword>
<organism evidence="5 6">
    <name type="scientific">Noviherbaspirillum saxi</name>
    <dbReference type="NCBI Taxonomy" id="2320863"/>
    <lineage>
        <taxon>Bacteria</taxon>
        <taxon>Pseudomonadati</taxon>
        <taxon>Pseudomonadota</taxon>
        <taxon>Betaproteobacteria</taxon>
        <taxon>Burkholderiales</taxon>
        <taxon>Oxalobacteraceae</taxon>
        <taxon>Noviherbaspirillum</taxon>
    </lineage>
</organism>
<sequence>MQFFQSAAILATAVLASACTTTPPPPTSPAAVGERLHGSGYRLVNGYLQKSDWVDSLALLPAPPAEGSPAMADDVAAYHRFIALRGTPRDAIATRDAKLSFAKAEETPFSCALGIPISEEATPHVNILLRRVLTDAGTATFGAKDHYKRTRPFMAFKGHSCTPDEEHVLTKDGSYPSGHSSAGWAQALVLAEIAPDRRDALLQRGRAYGQSRAICGAHWKSDIVAGRMIGAAMVVKLHNNPQFMAQLEAARGEIAKARAAGSKPTSDCATEAAALTTTSKLEP</sequence>
<evidence type="ECO:0000259" key="4">
    <source>
        <dbReference type="SMART" id="SM00014"/>
    </source>
</evidence>